<keyword evidence="1" id="KW-0067">ATP-binding</keyword>
<feature type="binding site" evidence="1">
    <location>
        <position position="60"/>
    </location>
    <ligand>
        <name>ATP</name>
        <dbReference type="ChEBI" id="CHEBI:30616"/>
    </ligand>
</feature>
<evidence type="ECO:0000259" key="2">
    <source>
        <dbReference type="PROSITE" id="PS50011"/>
    </source>
</evidence>
<dbReference type="AlphaFoldDB" id="A0A397T7D0"/>
<dbReference type="InterPro" id="IPR017441">
    <property type="entry name" value="Protein_kinase_ATP_BS"/>
</dbReference>
<evidence type="ECO:0000256" key="1">
    <source>
        <dbReference type="PROSITE-ProRule" id="PRU10141"/>
    </source>
</evidence>
<feature type="non-terminal residue" evidence="3">
    <location>
        <position position="85"/>
    </location>
</feature>
<dbReference type="PROSITE" id="PS50011">
    <property type="entry name" value="PROTEIN_KINASE_DOM"/>
    <property type="match status" value="1"/>
</dbReference>
<dbReference type="GO" id="GO:0005524">
    <property type="term" value="F:ATP binding"/>
    <property type="evidence" value="ECO:0007669"/>
    <property type="project" value="UniProtKB-UniRule"/>
</dbReference>
<evidence type="ECO:0000313" key="3">
    <source>
        <dbReference type="EMBL" id="RIA94168.1"/>
    </source>
</evidence>
<dbReference type="SUPFAM" id="SSF56112">
    <property type="entry name" value="Protein kinase-like (PK-like)"/>
    <property type="match status" value="1"/>
</dbReference>
<dbReference type="GO" id="GO:0004672">
    <property type="term" value="F:protein kinase activity"/>
    <property type="evidence" value="ECO:0007669"/>
    <property type="project" value="InterPro"/>
</dbReference>
<evidence type="ECO:0000313" key="4">
    <source>
        <dbReference type="Proteomes" id="UP000265703"/>
    </source>
</evidence>
<name>A0A397T7D0_9GLOM</name>
<proteinExistence type="predicted"/>
<keyword evidence="4" id="KW-1185">Reference proteome</keyword>
<dbReference type="PROSITE" id="PS00107">
    <property type="entry name" value="PROTEIN_KINASE_ATP"/>
    <property type="match status" value="1"/>
</dbReference>
<protein>
    <recommendedName>
        <fullName evidence="2">Protein kinase domain-containing protein</fullName>
    </recommendedName>
</protein>
<comment type="caution">
    <text evidence="3">The sequence shown here is derived from an EMBL/GenBank/DDBJ whole genome shotgun (WGS) entry which is preliminary data.</text>
</comment>
<dbReference type="InterPro" id="IPR011009">
    <property type="entry name" value="Kinase-like_dom_sf"/>
</dbReference>
<feature type="domain" description="Protein kinase" evidence="2">
    <location>
        <begin position="31"/>
        <end position="85"/>
    </location>
</feature>
<sequence>MPDDTNTNEWIEWIEEAVSKQHIKYYEYKHFHNIEAIGSGGFGEVFRANWKHHPHYFALKSFFKFNDATYKEVVQELKLQREVDF</sequence>
<gene>
    <name evidence="3" type="ORF">C1645_803673</name>
</gene>
<accession>A0A397T7D0</accession>
<dbReference type="InterPro" id="IPR000719">
    <property type="entry name" value="Prot_kinase_dom"/>
</dbReference>
<dbReference type="Proteomes" id="UP000265703">
    <property type="component" value="Unassembled WGS sequence"/>
</dbReference>
<dbReference type="OrthoDB" id="10261027at2759"/>
<reference evidence="3 4" key="1">
    <citation type="submission" date="2018-06" db="EMBL/GenBank/DDBJ databases">
        <title>Comparative genomics reveals the genomic features of Rhizophagus irregularis, R. cerebriforme, R. diaphanum and Gigaspora rosea, and their symbiotic lifestyle signature.</title>
        <authorList>
            <person name="Morin E."/>
            <person name="San Clemente H."/>
            <person name="Chen E.C.H."/>
            <person name="De La Providencia I."/>
            <person name="Hainaut M."/>
            <person name="Kuo A."/>
            <person name="Kohler A."/>
            <person name="Murat C."/>
            <person name="Tang N."/>
            <person name="Roy S."/>
            <person name="Loubradou J."/>
            <person name="Henrissat B."/>
            <person name="Grigoriev I.V."/>
            <person name="Corradi N."/>
            <person name="Roux C."/>
            <person name="Martin F.M."/>
        </authorList>
    </citation>
    <scope>NUCLEOTIDE SEQUENCE [LARGE SCALE GENOMIC DNA]</scope>
    <source>
        <strain evidence="3 4">DAOM 227022</strain>
    </source>
</reference>
<keyword evidence="1" id="KW-0547">Nucleotide-binding</keyword>
<dbReference type="EMBL" id="QKYT01000088">
    <property type="protein sequence ID" value="RIA94168.1"/>
    <property type="molecule type" value="Genomic_DNA"/>
</dbReference>
<dbReference type="Gene3D" id="3.30.200.20">
    <property type="entry name" value="Phosphorylase Kinase, domain 1"/>
    <property type="match status" value="1"/>
</dbReference>
<organism evidence="3 4">
    <name type="scientific">Glomus cerebriforme</name>
    <dbReference type="NCBI Taxonomy" id="658196"/>
    <lineage>
        <taxon>Eukaryota</taxon>
        <taxon>Fungi</taxon>
        <taxon>Fungi incertae sedis</taxon>
        <taxon>Mucoromycota</taxon>
        <taxon>Glomeromycotina</taxon>
        <taxon>Glomeromycetes</taxon>
        <taxon>Glomerales</taxon>
        <taxon>Glomeraceae</taxon>
        <taxon>Glomus</taxon>
    </lineage>
</organism>